<protein>
    <submittedName>
        <fullName evidence="10">MCE family protein</fullName>
    </submittedName>
</protein>
<evidence type="ECO:0000256" key="4">
    <source>
        <dbReference type="ARBA" id="ARBA00022692"/>
    </source>
</evidence>
<feature type="domain" description="Mce/MlaD" evidence="9">
    <location>
        <begin position="296"/>
        <end position="401"/>
    </location>
</feature>
<dbReference type="InterPro" id="IPR051800">
    <property type="entry name" value="PqiA-PqiB_transport"/>
</dbReference>
<dbReference type="RefSeq" id="WP_153342736.1">
    <property type="nucleotide sequence ID" value="NZ_WIVE01000017.1"/>
</dbReference>
<dbReference type="GO" id="GO:0005886">
    <property type="term" value="C:plasma membrane"/>
    <property type="evidence" value="ECO:0007669"/>
    <property type="project" value="UniProtKB-SubCell"/>
</dbReference>
<dbReference type="EMBL" id="WIVE01000017">
    <property type="protein sequence ID" value="MQX36333.1"/>
    <property type="molecule type" value="Genomic_DNA"/>
</dbReference>
<keyword evidence="6 8" id="KW-0472">Membrane</keyword>
<keyword evidence="11" id="KW-1185">Reference proteome</keyword>
<keyword evidence="3" id="KW-0997">Cell inner membrane</keyword>
<feature type="domain" description="Mce/MlaD" evidence="9">
    <location>
        <begin position="52"/>
        <end position="144"/>
    </location>
</feature>
<organism evidence="10 11">
    <name type="scientific">Roseospira navarrensis</name>
    <dbReference type="NCBI Taxonomy" id="140058"/>
    <lineage>
        <taxon>Bacteria</taxon>
        <taxon>Pseudomonadati</taxon>
        <taxon>Pseudomonadota</taxon>
        <taxon>Alphaproteobacteria</taxon>
        <taxon>Rhodospirillales</taxon>
        <taxon>Rhodospirillaceae</taxon>
        <taxon>Roseospira</taxon>
    </lineage>
</organism>
<evidence type="ECO:0000256" key="1">
    <source>
        <dbReference type="ARBA" id="ARBA00004533"/>
    </source>
</evidence>
<evidence type="ECO:0000313" key="10">
    <source>
        <dbReference type="EMBL" id="MQX36333.1"/>
    </source>
</evidence>
<dbReference type="Pfam" id="PF02470">
    <property type="entry name" value="MlaD"/>
    <property type="match status" value="3"/>
</dbReference>
<evidence type="ECO:0000259" key="9">
    <source>
        <dbReference type="Pfam" id="PF02470"/>
    </source>
</evidence>
<evidence type="ECO:0000256" key="5">
    <source>
        <dbReference type="ARBA" id="ARBA00022989"/>
    </source>
</evidence>
<dbReference type="OrthoDB" id="9806984at2"/>
<evidence type="ECO:0000256" key="2">
    <source>
        <dbReference type="ARBA" id="ARBA00022475"/>
    </source>
</evidence>
<dbReference type="AlphaFoldDB" id="A0A7X1ZDH4"/>
<dbReference type="Proteomes" id="UP000434582">
    <property type="component" value="Unassembled WGS sequence"/>
</dbReference>
<evidence type="ECO:0000256" key="7">
    <source>
        <dbReference type="SAM" id="MobiDB-lite"/>
    </source>
</evidence>
<feature type="region of interest" description="Disordered" evidence="7">
    <location>
        <begin position="1"/>
        <end position="20"/>
    </location>
</feature>
<keyword evidence="5 8" id="KW-1133">Transmembrane helix</keyword>
<dbReference type="InterPro" id="IPR003399">
    <property type="entry name" value="Mce/MlaD"/>
</dbReference>
<evidence type="ECO:0000256" key="6">
    <source>
        <dbReference type="ARBA" id="ARBA00023136"/>
    </source>
</evidence>
<reference evidence="10 11" key="1">
    <citation type="submission" date="2019-10" db="EMBL/GenBank/DDBJ databases">
        <title>Draft whole-genome sequence of the purple nonsulfur photosynthetic bacterium Roseospira navarrensis DSM 15114.</title>
        <authorList>
            <person name="Kyndt J.A."/>
            <person name="Meyer T.E."/>
        </authorList>
    </citation>
    <scope>NUCLEOTIDE SEQUENCE [LARGE SCALE GENOMIC DNA]</scope>
    <source>
        <strain evidence="10 11">DSM 15114</strain>
    </source>
</reference>
<keyword evidence="2" id="KW-1003">Cell membrane</keyword>
<feature type="domain" description="Mce/MlaD" evidence="9">
    <location>
        <begin position="168"/>
        <end position="233"/>
    </location>
</feature>
<comment type="subcellular location">
    <subcellularLocation>
        <location evidence="1">Cell inner membrane</location>
    </subcellularLocation>
</comment>
<evidence type="ECO:0000256" key="8">
    <source>
        <dbReference type="SAM" id="Phobius"/>
    </source>
</evidence>
<dbReference type="PANTHER" id="PTHR30462:SF0">
    <property type="entry name" value="INTERMEMBRANE TRANSPORT PROTEIN YEBT"/>
    <property type="match status" value="1"/>
</dbReference>
<evidence type="ECO:0000256" key="3">
    <source>
        <dbReference type="ARBA" id="ARBA00022519"/>
    </source>
</evidence>
<proteinExistence type="predicted"/>
<sequence length="574" mass="61059">MPDDETGATRPTGASEPRIVEPRRGRPSLVWGIPLAAALIGLALVVNTLAQRGPTITVSFASADGIQAGTTKVKYRDVDIGSVTDVALSEDRSRIVATIDLVQRAESFAVEGTRFWVVRPRFAGSGITGVGTLLSGSYIAVDPGPSDTPETAFVGEEEPPVVASDAPGTRFVLNADALGSLDIGSPVYFRGIQVGQVERFSLDPDRNRISLGVFVKSPYDRLVTGETRFWHASGVDLRMDASGVTLRTQSIATILLGGVAFETPTFASHAEPAADGHAFALASDRTAALKAPDSDPQTLVLHFPQSVRGLSIGAAVDFRGVEIGRVRSMNVEYDTVSGAFTARVVADTYPQRLGGDIETFSRQATPEERLAVLADLIDRGLRAQLRSGNLLTGQLYVALDFFPDADPVSFDPDSEPPELPTVPSDLQELQNQVQTVFRKLARIPFDTLAEDVQGVMAGLESTLARLDTVVAAVERETLPDVGRVMTGLASALARLEALADTLNTAVLPELARSGRALNQTLGTIEDSLAGDAPLQQEARQALRAVSEAARSIRTLTDSLERNPEALLTGRPTDG</sequence>
<gene>
    <name evidence="10" type="ORF">GHC57_07355</name>
</gene>
<keyword evidence="4 8" id="KW-0812">Transmembrane</keyword>
<dbReference type="PANTHER" id="PTHR30462">
    <property type="entry name" value="INTERMEMBRANE TRANSPORT PROTEIN PQIB-RELATED"/>
    <property type="match status" value="1"/>
</dbReference>
<accession>A0A7X1ZDH4</accession>
<comment type="caution">
    <text evidence="10">The sequence shown here is derived from an EMBL/GenBank/DDBJ whole genome shotgun (WGS) entry which is preliminary data.</text>
</comment>
<name>A0A7X1ZDH4_9PROT</name>
<evidence type="ECO:0000313" key="11">
    <source>
        <dbReference type="Proteomes" id="UP000434582"/>
    </source>
</evidence>
<feature type="transmembrane region" description="Helical" evidence="8">
    <location>
        <begin position="28"/>
        <end position="50"/>
    </location>
</feature>